<dbReference type="GO" id="GO:0016020">
    <property type="term" value="C:membrane"/>
    <property type="evidence" value="ECO:0007669"/>
    <property type="project" value="UniProtKB-SubCell"/>
</dbReference>
<dbReference type="InterPro" id="IPR051694">
    <property type="entry name" value="Immunoregulatory_rcpt-like"/>
</dbReference>
<dbReference type="EMBL" id="MLAK01000770">
    <property type="protein sequence ID" value="OHT05122.1"/>
    <property type="molecule type" value="Genomic_DNA"/>
</dbReference>
<name>A0A1J4K2C9_9EUKA</name>
<keyword evidence="3 6" id="KW-1133">Transmembrane helix</keyword>
<dbReference type="GeneID" id="94840171"/>
<keyword evidence="2 6" id="KW-0812">Transmembrane</keyword>
<proteinExistence type="predicted"/>
<evidence type="ECO:0000256" key="2">
    <source>
        <dbReference type="ARBA" id="ARBA00022692"/>
    </source>
</evidence>
<keyword evidence="9" id="KW-1185">Reference proteome</keyword>
<reference evidence="8" key="1">
    <citation type="submission" date="2016-10" db="EMBL/GenBank/DDBJ databases">
        <authorList>
            <person name="Benchimol M."/>
            <person name="Almeida L.G."/>
            <person name="Vasconcelos A.T."/>
            <person name="Perreira-Neves A."/>
            <person name="Rosa I.A."/>
            <person name="Tasca T."/>
            <person name="Bogo M.R."/>
            <person name="de Souza W."/>
        </authorList>
    </citation>
    <scope>NUCLEOTIDE SEQUENCE [LARGE SCALE GENOMIC DNA]</scope>
    <source>
        <strain evidence="8">K</strain>
    </source>
</reference>
<gene>
    <name evidence="8" type="ORF">TRFO_27310</name>
</gene>
<feature type="chain" id="PRO_5012837070" evidence="7">
    <location>
        <begin position="18"/>
        <end position="1832"/>
    </location>
</feature>
<evidence type="ECO:0000313" key="9">
    <source>
        <dbReference type="Proteomes" id="UP000179807"/>
    </source>
</evidence>
<sequence>MLFFIFSFLTLSAGSTTKVCICEGSCPESCSDASKIVVTSSTNINEEISKIKTSSMDVLFTTTTSAFSFSLSTFDDVNVSFKPISTLATLKIDVTTESTAMASFSNLAITFSGASDQTILKAKSLTFKGSSVRISSLSDKIEVGQLDSDYSSIQNFEEITFTANSGLKAPLLKLDMTSSYDSSFIVMQSQVIVQQNANQIIIKFEDENQKTAYISTTSATQKATVSKSGSTSISSLTLDGFSNISFDASSWATTDYVLVTNTKNNVVVTSQGNLLPLSINVGSKNATIVASKSGTQVTGNLTADFVIFQTTFTTSRSDIECLSQIAAEIIIDSSLIDLTVATLKSNGGYFYREYPFIFSIGKSGVSTVNVKKTIGSDYYSYSDLRFKLEFNKYLQDNEYTGLLNKNTTLLTWNGPRIYSDPSIIFLTTDTFIHGYHTDDSIISVKRVSSSTGSVNLSFYASSPNNLPLRLCVGSCLVESMPKITKEEISQLTNKYLVPGIKNFELLIQTPLDAISFTGLTSAQTDMNIHLRGTSYLNDGISEIDFGGTSTNSHIVNLTLEELTLGGDLYLNIQNVTILQCEGRKDTKLHFSDVVNLTADENFIPELLPNVTGSITNFTYLMNFFDTVTFNDNEFVFEDRESNLLSQKLNYSAVKNFHLMYDVGVRYTYTGTNLYLIANTTKETPAISVLFSLYEYSYMKRAQLIFANWSKSTESRVGKISFYHSTLSVNIVLTEPYLPKNFEVFGTGELSYITKYADSLELCAYGTATSDCGSISNKVAFANLSTYLTTRDEDNITIYVFGGSSSNPLPLKLSTINKKQVHVIGDHKTQQYLRFESTETETDTRYSSANFTNITITHSGSSPTFTFGELQFNNAPLQGFDDVSLKVDDFYTTYEILSQFKNVFVIDNLVVSGNLVDKECTINFQADENSEDLKATISEDATIIMGNGYAKIGKMKFTINKSVNFDIILSIPNRGTTITLQCESGAGTPQIPYVRFMQADSINLKFTGTWPVGTLSDTFLVSIGKADNIKIYLDSENVPLQCEYISGNFEFIALKESVGITGAVRINPAYNSKSVFSYDASKISKGKITLKGGLFFDSNLELSLLQPNLEVVIPTAHKNDTTRSSTPDLDFIFYIDATGSSLASVNLLNGVEFSSSFTVDLNISGSLDDAAVKKILDEEIVLLKVDSKILDTVNKFGFSFKTAPKIHGFSEKIFELKNDVENERVVFKNIISPYTIPFELCYGSTFTECEIKLDNSTYEKFYEKLPSGPTILRFEISSDPGNKVLNFDVDRFSQINVTIQNPTFGYSNYAAKCKFGNNRLAYLEVDGINISSDEPFKIESVYLNNQGVFLPGTDLNGISNLKIDFESYSYDLFQKFYNSLTIECNKDYTYNITFNLEGWTLKGTSYSKTFEDTFYSSDFPKLTFLMNGNKRPIFSAQKGISRIVDAHIIAHQKSFLIGPNWESVLEPQVNIELLADLDDIRVETESFPFRPFKNTLMKANYVQFSKDLLPVTIEKPLTLHDEQYMISFDDILDEEKEHVYINDLILERNSSLGFEDYKYDLYGIPSQIKRVVVKDGATASISAAEIMEYLQIEGDAVFSDDDYFEIDEGVVKFIWELNKMPKLVYNNKIEYAPKGVEIIFNESSISGKENDYNTFLYQKAYSLVEGVEAKYCQDWIKNIKFTSTVSYFSTDPVYEVTCNNGNLQLIGRKLIPAGPTQPHTPTTTTSSSTSTSTAPITSTSTSSSSYTPITITAEPTTSSTDDQGQDSGSSPGKIAGITIGVVLLAVAAVVVLVITILYMRKRKQAEAQLNNEPLAEYNQGFDGNVKSMDDLDL</sequence>
<dbReference type="VEuPathDB" id="TrichDB:TRFO_27310"/>
<accession>A0A1J4K2C9</accession>
<keyword evidence="7" id="KW-0732">Signal</keyword>
<comment type="subcellular location">
    <subcellularLocation>
        <location evidence="1">Membrane</location>
        <topology evidence="1">Single-pass membrane protein</topology>
    </subcellularLocation>
</comment>
<feature type="compositionally biased region" description="Low complexity" evidence="5">
    <location>
        <begin position="1719"/>
        <end position="1768"/>
    </location>
</feature>
<dbReference type="PANTHER" id="PTHR15549">
    <property type="entry name" value="PAIRED IMMUNOGLOBULIN-LIKE TYPE 2 RECEPTOR"/>
    <property type="match status" value="1"/>
</dbReference>
<feature type="region of interest" description="Disordered" evidence="5">
    <location>
        <begin position="1710"/>
        <end position="1768"/>
    </location>
</feature>
<feature type="transmembrane region" description="Helical" evidence="6">
    <location>
        <begin position="1773"/>
        <end position="1798"/>
    </location>
</feature>
<dbReference type="RefSeq" id="XP_068358258.1">
    <property type="nucleotide sequence ID" value="XM_068505467.1"/>
</dbReference>
<evidence type="ECO:0000256" key="1">
    <source>
        <dbReference type="ARBA" id="ARBA00004167"/>
    </source>
</evidence>
<comment type="caution">
    <text evidence="8">The sequence shown here is derived from an EMBL/GenBank/DDBJ whole genome shotgun (WGS) entry which is preliminary data.</text>
</comment>
<evidence type="ECO:0000256" key="3">
    <source>
        <dbReference type="ARBA" id="ARBA00022989"/>
    </source>
</evidence>
<evidence type="ECO:0000256" key="5">
    <source>
        <dbReference type="SAM" id="MobiDB-lite"/>
    </source>
</evidence>
<keyword evidence="4 6" id="KW-0472">Membrane</keyword>
<protein>
    <submittedName>
        <fullName evidence="8">Uncharacterized protein</fullName>
    </submittedName>
</protein>
<evidence type="ECO:0000256" key="4">
    <source>
        <dbReference type="ARBA" id="ARBA00023136"/>
    </source>
</evidence>
<organism evidence="8 9">
    <name type="scientific">Tritrichomonas foetus</name>
    <dbReference type="NCBI Taxonomy" id="1144522"/>
    <lineage>
        <taxon>Eukaryota</taxon>
        <taxon>Metamonada</taxon>
        <taxon>Parabasalia</taxon>
        <taxon>Tritrichomonadida</taxon>
        <taxon>Tritrichomonadidae</taxon>
        <taxon>Tritrichomonas</taxon>
    </lineage>
</organism>
<dbReference type="Proteomes" id="UP000179807">
    <property type="component" value="Unassembled WGS sequence"/>
</dbReference>
<evidence type="ECO:0000313" key="8">
    <source>
        <dbReference type="EMBL" id="OHT05122.1"/>
    </source>
</evidence>
<dbReference type="GO" id="GO:0071944">
    <property type="term" value="C:cell periphery"/>
    <property type="evidence" value="ECO:0007669"/>
    <property type="project" value="UniProtKB-ARBA"/>
</dbReference>
<evidence type="ECO:0000256" key="7">
    <source>
        <dbReference type="SAM" id="SignalP"/>
    </source>
</evidence>
<evidence type="ECO:0000256" key="6">
    <source>
        <dbReference type="SAM" id="Phobius"/>
    </source>
</evidence>
<feature type="signal peptide" evidence="7">
    <location>
        <begin position="1"/>
        <end position="17"/>
    </location>
</feature>